<dbReference type="InterPro" id="IPR023214">
    <property type="entry name" value="HAD_sf"/>
</dbReference>
<dbReference type="EMBL" id="VTRV01000037">
    <property type="protein sequence ID" value="TZF90497.1"/>
    <property type="molecule type" value="Genomic_DNA"/>
</dbReference>
<dbReference type="GO" id="GO:0016887">
    <property type="term" value="F:ATP hydrolysis activity"/>
    <property type="evidence" value="ECO:0007669"/>
    <property type="project" value="InterPro"/>
</dbReference>
<keyword evidence="5" id="KW-0460">Magnesium</keyword>
<organism evidence="9 10">
    <name type="scientific">Cognatilysobacter lacus</name>
    <dbReference type="NCBI Taxonomy" id="1643323"/>
    <lineage>
        <taxon>Bacteria</taxon>
        <taxon>Pseudomonadati</taxon>
        <taxon>Pseudomonadota</taxon>
        <taxon>Gammaproteobacteria</taxon>
        <taxon>Lysobacterales</taxon>
        <taxon>Lysobacteraceae</taxon>
        <taxon>Cognatilysobacter</taxon>
    </lineage>
</organism>
<evidence type="ECO:0000313" key="10">
    <source>
        <dbReference type="Proteomes" id="UP000323164"/>
    </source>
</evidence>
<proteinExistence type="predicted"/>
<dbReference type="InterPro" id="IPR001757">
    <property type="entry name" value="P_typ_ATPase"/>
</dbReference>
<protein>
    <submittedName>
        <fullName evidence="9">HAD-IC family P-type ATPase</fullName>
    </submittedName>
</protein>
<evidence type="ECO:0000313" key="9">
    <source>
        <dbReference type="EMBL" id="TZF90497.1"/>
    </source>
</evidence>
<feature type="transmembrane region" description="Helical" evidence="8">
    <location>
        <begin position="147"/>
        <end position="166"/>
    </location>
</feature>
<dbReference type="Pfam" id="PF00702">
    <property type="entry name" value="Hydrolase"/>
    <property type="match status" value="1"/>
</dbReference>
<evidence type="ECO:0000256" key="7">
    <source>
        <dbReference type="ARBA" id="ARBA00023065"/>
    </source>
</evidence>
<keyword evidence="8" id="KW-0812">Transmembrane</keyword>
<keyword evidence="6" id="KW-1278">Translocase</keyword>
<dbReference type="GO" id="GO:0005524">
    <property type="term" value="F:ATP binding"/>
    <property type="evidence" value="ECO:0007669"/>
    <property type="project" value="InterPro"/>
</dbReference>
<accession>A0A5D8Z745</accession>
<dbReference type="SUPFAM" id="SSF56784">
    <property type="entry name" value="HAD-like"/>
    <property type="match status" value="1"/>
</dbReference>
<evidence type="ECO:0000256" key="3">
    <source>
        <dbReference type="ARBA" id="ARBA00022475"/>
    </source>
</evidence>
<dbReference type="GO" id="GO:0005886">
    <property type="term" value="C:plasma membrane"/>
    <property type="evidence" value="ECO:0007669"/>
    <property type="project" value="UniProtKB-SubCell"/>
</dbReference>
<evidence type="ECO:0000256" key="2">
    <source>
        <dbReference type="ARBA" id="ARBA00022448"/>
    </source>
</evidence>
<keyword evidence="10" id="KW-1185">Reference proteome</keyword>
<dbReference type="Proteomes" id="UP000323164">
    <property type="component" value="Unassembled WGS sequence"/>
</dbReference>
<dbReference type="Gene3D" id="3.40.50.1000">
    <property type="entry name" value="HAD superfamily/HAD-like"/>
    <property type="match status" value="1"/>
</dbReference>
<dbReference type="RefSeq" id="WP_149352285.1">
    <property type="nucleotide sequence ID" value="NZ_VTRV01000037.1"/>
</dbReference>
<dbReference type="PRINTS" id="PR00119">
    <property type="entry name" value="CATATPASE"/>
</dbReference>
<feature type="non-terminal residue" evidence="9">
    <location>
        <position position="1"/>
    </location>
</feature>
<comment type="subcellular location">
    <subcellularLocation>
        <location evidence="1">Cell membrane</location>
        <topology evidence="1">Multi-pass membrane protein</topology>
    </subcellularLocation>
</comment>
<dbReference type="PANTHER" id="PTHR43520">
    <property type="entry name" value="ATP7, ISOFORM B"/>
    <property type="match status" value="1"/>
</dbReference>
<reference evidence="9 10" key="1">
    <citation type="submission" date="2019-08" db="EMBL/GenBank/DDBJ databases">
        <title>Draft genome sequence of Lysobacter sp. UKS-15.</title>
        <authorList>
            <person name="Im W.-T."/>
        </authorList>
    </citation>
    <scope>NUCLEOTIDE SEQUENCE [LARGE SCALE GENOMIC DNA]</scope>
    <source>
        <strain evidence="9 10">UKS-15</strain>
    </source>
</reference>
<gene>
    <name evidence="9" type="ORF">FW784_05150</name>
</gene>
<keyword evidence="7" id="KW-0406">Ion transport</keyword>
<dbReference type="GO" id="GO:0043682">
    <property type="term" value="F:P-type divalent copper transporter activity"/>
    <property type="evidence" value="ECO:0007669"/>
    <property type="project" value="TreeGrafter"/>
</dbReference>
<evidence type="ECO:0000256" key="6">
    <source>
        <dbReference type="ARBA" id="ARBA00022967"/>
    </source>
</evidence>
<keyword evidence="8" id="KW-1133">Transmembrane helix</keyword>
<evidence type="ECO:0000256" key="8">
    <source>
        <dbReference type="SAM" id="Phobius"/>
    </source>
</evidence>
<keyword evidence="4" id="KW-0597">Phosphoprotein</keyword>
<evidence type="ECO:0000256" key="5">
    <source>
        <dbReference type="ARBA" id="ARBA00022842"/>
    </source>
</evidence>
<dbReference type="GO" id="GO:0055070">
    <property type="term" value="P:copper ion homeostasis"/>
    <property type="evidence" value="ECO:0007669"/>
    <property type="project" value="TreeGrafter"/>
</dbReference>
<dbReference type="OrthoDB" id="9814270at2"/>
<name>A0A5D8Z745_9GAMM</name>
<dbReference type="PRINTS" id="PR00120">
    <property type="entry name" value="HATPASE"/>
</dbReference>
<evidence type="ECO:0000256" key="4">
    <source>
        <dbReference type="ARBA" id="ARBA00022553"/>
    </source>
</evidence>
<sequence length="194" mass="19803">SLWLGDGRRAVARFESDETLRADAVDALGSLRALGMTVHMASGDAAGRVAGIASRLSIDTALARQSPEAKLAYVRALQARGRVVAMVGDGINDAPVLAGADVSIAIGSGAALAQRAGDIVLTGSSLARIAQAASLARRTRTVIRQNLGWALAYNVVALPAAVTGIVPPWMAALGMSLSSLAVTLNALRLARAVP</sequence>
<dbReference type="AlphaFoldDB" id="A0A5D8Z745"/>
<keyword evidence="8" id="KW-0472">Membrane</keyword>
<keyword evidence="3" id="KW-1003">Cell membrane</keyword>
<dbReference type="NCBIfam" id="TIGR01494">
    <property type="entry name" value="ATPase_P-type"/>
    <property type="match status" value="1"/>
</dbReference>
<comment type="caution">
    <text evidence="9">The sequence shown here is derived from an EMBL/GenBank/DDBJ whole genome shotgun (WGS) entry which is preliminary data.</text>
</comment>
<evidence type="ECO:0000256" key="1">
    <source>
        <dbReference type="ARBA" id="ARBA00004651"/>
    </source>
</evidence>
<dbReference type="InterPro" id="IPR036412">
    <property type="entry name" value="HAD-like_sf"/>
</dbReference>
<dbReference type="GO" id="GO:0005507">
    <property type="term" value="F:copper ion binding"/>
    <property type="evidence" value="ECO:0007669"/>
    <property type="project" value="TreeGrafter"/>
</dbReference>
<dbReference type="PANTHER" id="PTHR43520:SF5">
    <property type="entry name" value="CATION-TRANSPORTING P-TYPE ATPASE-RELATED"/>
    <property type="match status" value="1"/>
</dbReference>
<keyword evidence="2" id="KW-0813">Transport</keyword>